<dbReference type="OrthoDB" id="529208at2"/>
<keyword evidence="1" id="KW-0732">Signal</keyword>
<keyword evidence="3" id="KW-0808">Transferase</keyword>
<reference evidence="3 4" key="1">
    <citation type="submission" date="2019-03" db="EMBL/GenBank/DDBJ databases">
        <title>Genomic Encyclopedia of Type Strains, Phase IV (KMG-IV): sequencing the most valuable type-strain genomes for metagenomic binning, comparative biology and taxonomic classification.</title>
        <authorList>
            <person name="Goeker M."/>
        </authorList>
    </citation>
    <scope>NUCLEOTIDE SEQUENCE [LARGE SCALE GENOMIC DNA]</scope>
    <source>
        <strain evidence="3 4">DSM 103792</strain>
    </source>
</reference>
<dbReference type="CDD" id="cd02440">
    <property type="entry name" value="AdoMet_MTases"/>
    <property type="match status" value="1"/>
</dbReference>
<evidence type="ECO:0000313" key="3">
    <source>
        <dbReference type="EMBL" id="TDQ49356.1"/>
    </source>
</evidence>
<name>A0A4R6USW4_9GAMM</name>
<protein>
    <submittedName>
        <fullName evidence="3">Putative methyltransferase</fullName>
    </submittedName>
</protein>
<dbReference type="RefSeq" id="WP_133588872.1">
    <property type="nucleotide sequence ID" value="NZ_CP037953.1"/>
</dbReference>
<accession>A0A4R6USW4</accession>
<organism evidence="3 4">
    <name type="scientific">Permianibacter aggregans</name>
    <dbReference type="NCBI Taxonomy" id="1510150"/>
    <lineage>
        <taxon>Bacteria</taxon>
        <taxon>Pseudomonadati</taxon>
        <taxon>Pseudomonadota</taxon>
        <taxon>Gammaproteobacteria</taxon>
        <taxon>Pseudomonadales</taxon>
        <taxon>Pseudomonadaceae</taxon>
        <taxon>Permianibacter</taxon>
    </lineage>
</organism>
<dbReference type="AlphaFoldDB" id="A0A4R6USW4"/>
<comment type="caution">
    <text evidence="3">The sequence shown here is derived from an EMBL/GenBank/DDBJ whole genome shotgun (WGS) entry which is preliminary data.</text>
</comment>
<gene>
    <name evidence="3" type="ORF">EV696_10460</name>
</gene>
<dbReference type="SUPFAM" id="SSF53335">
    <property type="entry name" value="S-adenosyl-L-methionine-dependent methyltransferases"/>
    <property type="match status" value="1"/>
</dbReference>
<evidence type="ECO:0000256" key="1">
    <source>
        <dbReference type="SAM" id="SignalP"/>
    </source>
</evidence>
<dbReference type="Gene3D" id="3.40.50.150">
    <property type="entry name" value="Vaccinia Virus protein VP39"/>
    <property type="match status" value="1"/>
</dbReference>
<evidence type="ECO:0000313" key="4">
    <source>
        <dbReference type="Proteomes" id="UP000295375"/>
    </source>
</evidence>
<dbReference type="InterPro" id="IPR016980">
    <property type="entry name" value="S-AdoMet-dep_MeTrfase_Alr7345"/>
</dbReference>
<dbReference type="Proteomes" id="UP000295375">
    <property type="component" value="Unassembled WGS sequence"/>
</dbReference>
<dbReference type="InterPro" id="IPR029063">
    <property type="entry name" value="SAM-dependent_MTases_sf"/>
</dbReference>
<feature type="domain" description="Methyltransferase" evidence="2">
    <location>
        <begin position="60"/>
        <end position="190"/>
    </location>
</feature>
<keyword evidence="3" id="KW-0489">Methyltransferase</keyword>
<dbReference type="GO" id="GO:0008168">
    <property type="term" value="F:methyltransferase activity"/>
    <property type="evidence" value="ECO:0007669"/>
    <property type="project" value="UniProtKB-KW"/>
</dbReference>
<dbReference type="Pfam" id="PF13847">
    <property type="entry name" value="Methyltransf_31"/>
    <property type="match status" value="1"/>
</dbReference>
<dbReference type="GO" id="GO:0032259">
    <property type="term" value="P:methylation"/>
    <property type="evidence" value="ECO:0007669"/>
    <property type="project" value="UniProtKB-KW"/>
</dbReference>
<dbReference type="InterPro" id="IPR025714">
    <property type="entry name" value="Methyltranfer_dom"/>
</dbReference>
<keyword evidence="4" id="KW-1185">Reference proteome</keyword>
<sequence length="253" mass="28538">MRLFAAALFALSTMSATGFSAAAEADYRNAIAHSHRSEADRRADMHRHPLTVLQFAEVQPGEVVLDVFAGGGYYSELLAHVVGEKGRVDAFNNQPYLNWVGDQIRSRLADNALPNVRRLDTEVDDLSLPAKHYDLIIASMAFHDLYYADPTNGWPEMNVKKFYQTLHRALKPNGRLIVIDHSARPGTGVSATQSLHRIDEQFLMKDLQQAGFVLDAQSDALRNSNDNRDMSSFEPRIRYQTDRFLWRMKKAGS</sequence>
<feature type="signal peptide" evidence="1">
    <location>
        <begin position="1"/>
        <end position="22"/>
    </location>
</feature>
<dbReference type="PIRSF" id="PIRSF031679">
    <property type="entry name" value="Mtase_Alr7345_prd"/>
    <property type="match status" value="1"/>
</dbReference>
<feature type="chain" id="PRO_5020738570" evidence="1">
    <location>
        <begin position="23"/>
        <end position="253"/>
    </location>
</feature>
<dbReference type="EMBL" id="SNYM01000004">
    <property type="protein sequence ID" value="TDQ49356.1"/>
    <property type="molecule type" value="Genomic_DNA"/>
</dbReference>
<evidence type="ECO:0000259" key="2">
    <source>
        <dbReference type="Pfam" id="PF13847"/>
    </source>
</evidence>
<proteinExistence type="predicted"/>